<name>A0A169R6V5_9HYPH</name>
<dbReference type="Pfam" id="PF09346">
    <property type="entry name" value="SMI1_KNR4"/>
    <property type="match status" value="1"/>
</dbReference>
<sequence length="300" mass="32343">MATTDPTALAAELGRLVDAIAAGADQARTGGDILRLRDGLNRGWDGAKPGAHLSEEVYLALRRRCEAAHAHLTERFVALRDTVPQSEPRLVIDSDAPNHATFFEADAPAADWATDAEAAIGAAEARLGVRLPETLRALYRRRNGGATDFVLATDRPDAPMEFEGDAAVREGEEIWHTVLPGFGLSPLERLETLGAIADGIDFGPELGDEEESWRAALPGIDRMIPISSHGSDLWLCLDYTEASPEPSIVLFDAVSPDGGPGRITFRRPDFARFFAGLRRHGITVEDGIAMRGSRLLGEDA</sequence>
<evidence type="ECO:0000313" key="3">
    <source>
        <dbReference type="Proteomes" id="UP000218288"/>
    </source>
</evidence>
<dbReference type="Gene3D" id="3.40.1580.10">
    <property type="entry name" value="SMI1/KNR4-like"/>
    <property type="match status" value="1"/>
</dbReference>
<evidence type="ECO:0000313" key="2">
    <source>
        <dbReference type="EMBL" id="BAU91842.1"/>
    </source>
</evidence>
<proteinExistence type="predicted"/>
<dbReference type="InterPro" id="IPR018958">
    <property type="entry name" value="Knr4/Smi1-like_dom"/>
</dbReference>
<dbReference type="InterPro" id="IPR037883">
    <property type="entry name" value="Knr4/Smi1-like_sf"/>
</dbReference>
<dbReference type="SMART" id="SM00860">
    <property type="entry name" value="SMI1_KNR4"/>
    <property type="match status" value="1"/>
</dbReference>
<dbReference type="Proteomes" id="UP000218288">
    <property type="component" value="Chromosome"/>
</dbReference>
<evidence type="ECO:0000259" key="1">
    <source>
        <dbReference type="SMART" id="SM00860"/>
    </source>
</evidence>
<reference evidence="2 3" key="1">
    <citation type="journal article" date="2016" name="Genome Announc.">
        <title>Complete Genome Sequence of Methylobacterium populi P-1M, Isolated from Pink-Pigmented Household Biofilm.</title>
        <authorList>
            <person name="Morohoshi T."/>
            <person name="Ikeda T."/>
        </authorList>
    </citation>
    <scope>NUCLEOTIDE SEQUENCE [LARGE SCALE GENOMIC DNA]</scope>
    <source>
        <strain evidence="2 3">P-1M</strain>
    </source>
</reference>
<dbReference type="RefSeq" id="WP_096485893.1">
    <property type="nucleotide sequence ID" value="NZ_AP014809.1"/>
</dbReference>
<protein>
    <submittedName>
        <fullName evidence="2">Putative glucan synthasis protein</fullName>
    </submittedName>
</protein>
<accession>A0A169R6V5</accession>
<dbReference type="SUPFAM" id="SSF160631">
    <property type="entry name" value="SMI1/KNR4-like"/>
    <property type="match status" value="1"/>
</dbReference>
<dbReference type="AlphaFoldDB" id="A0A169R6V5"/>
<dbReference type="OrthoDB" id="7982237at2"/>
<feature type="domain" description="Knr4/Smi1-like" evidence="1">
    <location>
        <begin position="114"/>
        <end position="276"/>
    </location>
</feature>
<dbReference type="EMBL" id="AP014809">
    <property type="protein sequence ID" value="BAU91842.1"/>
    <property type="molecule type" value="Genomic_DNA"/>
</dbReference>
<gene>
    <name evidence="2" type="ORF">MPPM_3237</name>
</gene>
<organism evidence="2 3">
    <name type="scientific">Methylorubrum populi</name>
    <dbReference type="NCBI Taxonomy" id="223967"/>
    <lineage>
        <taxon>Bacteria</taxon>
        <taxon>Pseudomonadati</taxon>
        <taxon>Pseudomonadota</taxon>
        <taxon>Alphaproteobacteria</taxon>
        <taxon>Hyphomicrobiales</taxon>
        <taxon>Methylobacteriaceae</taxon>
        <taxon>Methylorubrum</taxon>
    </lineage>
</organism>